<dbReference type="AlphaFoldDB" id="A0A0N7KTH0"/>
<gene>
    <name evidence="2" type="ordered locus">Os12g0115150</name>
    <name evidence="2" type="ORF">OSNPB_120115150</name>
</gene>
<feature type="region of interest" description="Disordered" evidence="1">
    <location>
        <begin position="63"/>
        <end position="116"/>
    </location>
</feature>
<feature type="non-terminal residue" evidence="2">
    <location>
        <position position="116"/>
    </location>
</feature>
<accession>A0A0N7KTH0</accession>
<reference evidence="2 3" key="2">
    <citation type="journal article" date="2013" name="Plant Cell Physiol.">
        <title>Rice Annotation Project Database (RAP-DB): an integrative and interactive database for rice genomics.</title>
        <authorList>
            <person name="Sakai H."/>
            <person name="Lee S.S."/>
            <person name="Tanaka T."/>
            <person name="Numa H."/>
            <person name="Kim J."/>
            <person name="Kawahara Y."/>
            <person name="Wakimoto H."/>
            <person name="Yang C.C."/>
            <person name="Iwamoto M."/>
            <person name="Abe T."/>
            <person name="Yamada Y."/>
            <person name="Muto A."/>
            <person name="Inokuchi H."/>
            <person name="Ikemura T."/>
            <person name="Matsumoto T."/>
            <person name="Sasaki T."/>
            <person name="Itoh T."/>
        </authorList>
    </citation>
    <scope>NUCLEOTIDE SEQUENCE [LARGE SCALE GENOMIC DNA]</scope>
    <source>
        <strain evidence="3">cv. Nipponbare</strain>
    </source>
</reference>
<dbReference type="InParanoid" id="A0A0N7KTH0"/>
<reference evidence="3" key="1">
    <citation type="journal article" date="2005" name="Nature">
        <title>The map-based sequence of the rice genome.</title>
        <authorList>
            <consortium name="International rice genome sequencing project (IRGSP)"/>
            <person name="Matsumoto T."/>
            <person name="Wu J."/>
            <person name="Kanamori H."/>
            <person name="Katayose Y."/>
            <person name="Fujisawa M."/>
            <person name="Namiki N."/>
            <person name="Mizuno H."/>
            <person name="Yamamoto K."/>
            <person name="Antonio B.A."/>
            <person name="Baba T."/>
            <person name="Sakata K."/>
            <person name="Nagamura Y."/>
            <person name="Aoki H."/>
            <person name="Arikawa K."/>
            <person name="Arita K."/>
            <person name="Bito T."/>
            <person name="Chiden Y."/>
            <person name="Fujitsuka N."/>
            <person name="Fukunaka R."/>
            <person name="Hamada M."/>
            <person name="Harada C."/>
            <person name="Hayashi A."/>
            <person name="Hijishita S."/>
            <person name="Honda M."/>
            <person name="Hosokawa S."/>
            <person name="Ichikawa Y."/>
            <person name="Idonuma A."/>
            <person name="Iijima M."/>
            <person name="Ikeda M."/>
            <person name="Ikeno M."/>
            <person name="Ito K."/>
            <person name="Ito S."/>
            <person name="Ito T."/>
            <person name="Ito Y."/>
            <person name="Ito Y."/>
            <person name="Iwabuchi A."/>
            <person name="Kamiya K."/>
            <person name="Karasawa W."/>
            <person name="Kurita K."/>
            <person name="Katagiri S."/>
            <person name="Kikuta A."/>
            <person name="Kobayashi H."/>
            <person name="Kobayashi N."/>
            <person name="Machita K."/>
            <person name="Maehara T."/>
            <person name="Masukawa M."/>
            <person name="Mizubayashi T."/>
            <person name="Mukai Y."/>
            <person name="Nagasaki H."/>
            <person name="Nagata Y."/>
            <person name="Naito S."/>
            <person name="Nakashima M."/>
            <person name="Nakama Y."/>
            <person name="Nakamichi Y."/>
            <person name="Nakamura M."/>
            <person name="Meguro A."/>
            <person name="Negishi M."/>
            <person name="Ohta I."/>
            <person name="Ohta T."/>
            <person name="Okamoto M."/>
            <person name="Ono N."/>
            <person name="Saji S."/>
            <person name="Sakaguchi M."/>
            <person name="Sakai K."/>
            <person name="Shibata M."/>
            <person name="Shimokawa T."/>
            <person name="Song J."/>
            <person name="Takazaki Y."/>
            <person name="Terasawa K."/>
            <person name="Tsugane M."/>
            <person name="Tsuji K."/>
            <person name="Ueda S."/>
            <person name="Waki K."/>
            <person name="Yamagata H."/>
            <person name="Yamamoto M."/>
            <person name="Yamamoto S."/>
            <person name="Yamane H."/>
            <person name="Yoshiki S."/>
            <person name="Yoshihara R."/>
            <person name="Yukawa K."/>
            <person name="Zhong H."/>
            <person name="Yano M."/>
            <person name="Yuan Q."/>
            <person name="Ouyang S."/>
            <person name="Liu J."/>
            <person name="Jones K.M."/>
            <person name="Gansberger K."/>
            <person name="Moffat K."/>
            <person name="Hill J."/>
            <person name="Bera J."/>
            <person name="Fadrosh D."/>
            <person name="Jin S."/>
            <person name="Johri S."/>
            <person name="Kim M."/>
            <person name="Overton L."/>
            <person name="Reardon M."/>
            <person name="Tsitrin T."/>
            <person name="Vuong H."/>
            <person name="Weaver B."/>
            <person name="Ciecko A."/>
            <person name="Tallon L."/>
            <person name="Jackson J."/>
            <person name="Pai G."/>
            <person name="Aken S.V."/>
            <person name="Utterback T."/>
            <person name="Reidmuller S."/>
            <person name="Feldblyum T."/>
            <person name="Hsiao J."/>
            <person name="Zismann V."/>
            <person name="Iobst S."/>
            <person name="de Vazeille A.R."/>
            <person name="Buell C.R."/>
            <person name="Ying K."/>
            <person name="Li Y."/>
            <person name="Lu T."/>
            <person name="Huang Y."/>
            <person name="Zhao Q."/>
            <person name="Feng Q."/>
            <person name="Zhang L."/>
            <person name="Zhu J."/>
            <person name="Weng Q."/>
            <person name="Mu J."/>
            <person name="Lu Y."/>
            <person name="Fan D."/>
            <person name="Liu Y."/>
            <person name="Guan J."/>
            <person name="Zhang Y."/>
            <person name="Yu S."/>
            <person name="Liu X."/>
            <person name="Zhang Y."/>
            <person name="Hong G."/>
            <person name="Han B."/>
            <person name="Choisne N."/>
            <person name="Demange N."/>
            <person name="Orjeda G."/>
            <person name="Samain S."/>
            <person name="Cattolico L."/>
            <person name="Pelletier E."/>
            <person name="Couloux A."/>
            <person name="Segurens B."/>
            <person name="Wincker P."/>
            <person name="D'Hont A."/>
            <person name="Scarpelli C."/>
            <person name="Weissenbach J."/>
            <person name="Salanoubat M."/>
            <person name="Quetier F."/>
            <person name="Yu Y."/>
            <person name="Kim H.R."/>
            <person name="Rambo T."/>
            <person name="Currie J."/>
            <person name="Collura K."/>
            <person name="Luo M."/>
            <person name="Yang T."/>
            <person name="Ammiraju J.S.S."/>
            <person name="Engler F."/>
            <person name="Soderlund C."/>
            <person name="Wing R.A."/>
            <person name="Palmer L.E."/>
            <person name="de la Bastide M."/>
            <person name="Spiegel L."/>
            <person name="Nascimento L."/>
            <person name="Zutavern T."/>
            <person name="O'Shaughnessy A."/>
            <person name="Dike S."/>
            <person name="Dedhia N."/>
            <person name="Preston R."/>
            <person name="Balija V."/>
            <person name="McCombie W.R."/>
            <person name="Chow T."/>
            <person name="Chen H."/>
            <person name="Chung M."/>
            <person name="Chen C."/>
            <person name="Shaw J."/>
            <person name="Wu H."/>
            <person name="Hsiao K."/>
            <person name="Chao Y."/>
            <person name="Chu M."/>
            <person name="Cheng C."/>
            <person name="Hour A."/>
            <person name="Lee P."/>
            <person name="Lin S."/>
            <person name="Lin Y."/>
            <person name="Liou J."/>
            <person name="Liu S."/>
            <person name="Hsing Y."/>
            <person name="Raghuvanshi S."/>
            <person name="Mohanty A."/>
            <person name="Bharti A.K."/>
            <person name="Gaur A."/>
            <person name="Gupta V."/>
            <person name="Kumar D."/>
            <person name="Ravi V."/>
            <person name="Vij S."/>
            <person name="Kapur A."/>
            <person name="Khurana P."/>
            <person name="Khurana P."/>
            <person name="Khurana J.P."/>
            <person name="Tyagi A.K."/>
            <person name="Gaikwad K."/>
            <person name="Singh A."/>
            <person name="Dalal V."/>
            <person name="Srivastava S."/>
            <person name="Dixit A."/>
            <person name="Pal A.K."/>
            <person name="Ghazi I.A."/>
            <person name="Yadav M."/>
            <person name="Pandit A."/>
            <person name="Bhargava A."/>
            <person name="Sureshbabu K."/>
            <person name="Batra K."/>
            <person name="Sharma T.R."/>
            <person name="Mohapatra T."/>
            <person name="Singh N.K."/>
            <person name="Messing J."/>
            <person name="Nelson A.B."/>
            <person name="Fuks G."/>
            <person name="Kavchok S."/>
            <person name="Keizer G."/>
            <person name="Linton E."/>
            <person name="Llaca V."/>
            <person name="Song R."/>
            <person name="Tanyolac B."/>
            <person name="Young S."/>
            <person name="Ho-Il K."/>
            <person name="Hahn J.H."/>
            <person name="Sangsakoo G."/>
            <person name="Vanavichit A."/>
            <person name="de Mattos Luiz.A.T."/>
            <person name="Zimmer P.D."/>
            <person name="Malone G."/>
            <person name="Dellagostin O."/>
            <person name="de Oliveira A.C."/>
            <person name="Bevan M."/>
            <person name="Bancroft I."/>
            <person name="Minx P."/>
            <person name="Cordum H."/>
            <person name="Wilson R."/>
            <person name="Cheng Z."/>
            <person name="Jin W."/>
            <person name="Jiang J."/>
            <person name="Leong S.A."/>
            <person name="Iwama H."/>
            <person name="Gojobori T."/>
            <person name="Itoh T."/>
            <person name="Niimura Y."/>
            <person name="Fujii Y."/>
            <person name="Habara T."/>
            <person name="Sakai H."/>
            <person name="Sato Y."/>
            <person name="Wilson G."/>
            <person name="Kumar K."/>
            <person name="McCouch S."/>
            <person name="Juretic N."/>
            <person name="Hoen D."/>
            <person name="Wright S."/>
            <person name="Bruskiewich R."/>
            <person name="Bureau T."/>
            <person name="Miyao A."/>
            <person name="Hirochika H."/>
            <person name="Nishikawa T."/>
            <person name="Kadowaki K."/>
            <person name="Sugiura M."/>
            <person name="Burr B."/>
            <person name="Sasaki T."/>
        </authorList>
    </citation>
    <scope>NUCLEOTIDE SEQUENCE [LARGE SCALE GENOMIC DNA]</scope>
    <source>
        <strain evidence="3">cv. Nipponbare</strain>
    </source>
</reference>
<dbReference type="PaxDb" id="39947-A0A0N7KTH0"/>
<evidence type="ECO:0000256" key="1">
    <source>
        <dbReference type="SAM" id="MobiDB-lite"/>
    </source>
</evidence>
<evidence type="ECO:0000313" key="3">
    <source>
        <dbReference type="Proteomes" id="UP000059680"/>
    </source>
</evidence>
<feature type="compositionally biased region" description="Polar residues" evidence="1">
    <location>
        <begin position="102"/>
        <end position="116"/>
    </location>
</feature>
<proteinExistence type="predicted"/>
<dbReference type="Gramene" id="Os12t0115150-00">
    <property type="protein sequence ID" value="Os12t0115150-00"/>
    <property type="gene ID" value="Os12g0115150"/>
</dbReference>
<sequence length="116" mass="10740">PGAVDGSADGVGDADAALGGDAGGVAGVEPLDAAGRVLEAVAGGAPVCGRACCRLEAPHAAAAGRRRPGAAAGVGQAGPDGGVDLAAGDGHGGVRGGEEQSCHQGDQHQLCTGHAS</sequence>
<dbReference type="EMBL" id="AP014968">
    <property type="protein sequence ID" value="BAT15594.1"/>
    <property type="molecule type" value="Genomic_DNA"/>
</dbReference>
<reference evidence="2 3" key="3">
    <citation type="journal article" date="2013" name="Rice">
        <title>Improvement of the Oryza sativa Nipponbare reference genome using next generation sequence and optical map data.</title>
        <authorList>
            <person name="Kawahara Y."/>
            <person name="de la Bastide M."/>
            <person name="Hamilton J.P."/>
            <person name="Kanamori H."/>
            <person name="McCombie W.R."/>
            <person name="Ouyang S."/>
            <person name="Schwartz D.C."/>
            <person name="Tanaka T."/>
            <person name="Wu J."/>
            <person name="Zhou S."/>
            <person name="Childs K.L."/>
            <person name="Davidson R.M."/>
            <person name="Lin H."/>
            <person name="Quesada-Ocampo L."/>
            <person name="Vaillancourt B."/>
            <person name="Sakai H."/>
            <person name="Lee S.S."/>
            <person name="Kim J."/>
            <person name="Numa H."/>
            <person name="Itoh T."/>
            <person name="Buell C.R."/>
            <person name="Matsumoto T."/>
        </authorList>
    </citation>
    <scope>NUCLEOTIDE SEQUENCE [LARGE SCALE GENOMIC DNA]</scope>
    <source>
        <strain evidence="3">cv. Nipponbare</strain>
    </source>
</reference>
<feature type="non-terminal residue" evidence="2">
    <location>
        <position position="1"/>
    </location>
</feature>
<feature type="compositionally biased region" description="Low complexity" evidence="1">
    <location>
        <begin position="1"/>
        <end position="19"/>
    </location>
</feature>
<feature type="compositionally biased region" description="Low complexity" evidence="1">
    <location>
        <begin position="63"/>
        <end position="74"/>
    </location>
</feature>
<evidence type="ECO:0000313" key="2">
    <source>
        <dbReference type="EMBL" id="BAT15594.1"/>
    </source>
</evidence>
<dbReference type="Proteomes" id="UP000059680">
    <property type="component" value="Chromosome 12"/>
</dbReference>
<feature type="region of interest" description="Disordered" evidence="1">
    <location>
        <begin position="1"/>
        <end position="25"/>
    </location>
</feature>
<name>A0A0N7KTH0_ORYSJ</name>
<keyword evidence="3" id="KW-1185">Reference proteome</keyword>
<dbReference type="eggNOG" id="ENOG502R5SN">
    <property type="taxonomic scope" value="Eukaryota"/>
</dbReference>
<organism evidence="2 3">
    <name type="scientific">Oryza sativa subsp. japonica</name>
    <name type="common">Rice</name>
    <dbReference type="NCBI Taxonomy" id="39947"/>
    <lineage>
        <taxon>Eukaryota</taxon>
        <taxon>Viridiplantae</taxon>
        <taxon>Streptophyta</taxon>
        <taxon>Embryophyta</taxon>
        <taxon>Tracheophyta</taxon>
        <taxon>Spermatophyta</taxon>
        <taxon>Magnoliopsida</taxon>
        <taxon>Liliopsida</taxon>
        <taxon>Poales</taxon>
        <taxon>Poaceae</taxon>
        <taxon>BOP clade</taxon>
        <taxon>Oryzoideae</taxon>
        <taxon>Oryzeae</taxon>
        <taxon>Oryzinae</taxon>
        <taxon>Oryza</taxon>
        <taxon>Oryza sativa</taxon>
    </lineage>
</organism>
<protein>
    <submittedName>
        <fullName evidence="2">Os12g0115150 protein</fullName>
    </submittedName>
</protein>
<dbReference type="FunCoup" id="A0A0N7KTH0">
    <property type="interactions" value="22"/>
</dbReference>